<evidence type="ECO:0000256" key="2">
    <source>
        <dbReference type="SAM" id="SignalP"/>
    </source>
</evidence>
<feature type="region of interest" description="Disordered" evidence="1">
    <location>
        <begin position="37"/>
        <end position="63"/>
    </location>
</feature>
<dbReference type="AlphaFoldDB" id="A0A8S1H3F8"/>
<dbReference type="EMBL" id="CAJGYM010000011">
    <property type="protein sequence ID" value="CAD6189664.1"/>
    <property type="molecule type" value="Genomic_DNA"/>
</dbReference>
<evidence type="ECO:0000313" key="4">
    <source>
        <dbReference type="Proteomes" id="UP000835052"/>
    </source>
</evidence>
<sequence>MRTVILLLLLLEMVFTWYPPYHLDRSDGLSPDFIVKSGRGRPLTPETENKPPSNYNGGWNRSPAPSFDGMFTRPMNDITHEYNYHVNSYGNHHNLNYPAGNSNTAARPYEPPNWQQNQGVGHGWNQNNQDRNVLGQNNQGGRGWNQPFRGK</sequence>
<organism evidence="3 4">
    <name type="scientific">Caenorhabditis auriculariae</name>
    <dbReference type="NCBI Taxonomy" id="2777116"/>
    <lineage>
        <taxon>Eukaryota</taxon>
        <taxon>Metazoa</taxon>
        <taxon>Ecdysozoa</taxon>
        <taxon>Nematoda</taxon>
        <taxon>Chromadorea</taxon>
        <taxon>Rhabditida</taxon>
        <taxon>Rhabditina</taxon>
        <taxon>Rhabditomorpha</taxon>
        <taxon>Rhabditoidea</taxon>
        <taxon>Rhabditidae</taxon>
        <taxon>Peloderinae</taxon>
        <taxon>Caenorhabditis</taxon>
    </lineage>
</organism>
<comment type="caution">
    <text evidence="3">The sequence shown here is derived from an EMBL/GenBank/DDBJ whole genome shotgun (WGS) entry which is preliminary data.</text>
</comment>
<evidence type="ECO:0000256" key="1">
    <source>
        <dbReference type="SAM" id="MobiDB-lite"/>
    </source>
</evidence>
<protein>
    <submittedName>
        <fullName evidence="3">Uncharacterized protein</fullName>
    </submittedName>
</protein>
<proteinExistence type="predicted"/>
<keyword evidence="4" id="KW-1185">Reference proteome</keyword>
<name>A0A8S1H3F8_9PELO</name>
<feature type="chain" id="PRO_5035819078" evidence="2">
    <location>
        <begin position="17"/>
        <end position="151"/>
    </location>
</feature>
<gene>
    <name evidence="3" type="ORF">CAUJ_LOCUS5583</name>
</gene>
<feature type="compositionally biased region" description="Polar residues" evidence="1">
    <location>
        <begin position="113"/>
        <end position="131"/>
    </location>
</feature>
<feature type="compositionally biased region" description="Polar residues" evidence="1">
    <location>
        <begin position="95"/>
        <end position="105"/>
    </location>
</feature>
<reference evidence="3" key="1">
    <citation type="submission" date="2020-10" db="EMBL/GenBank/DDBJ databases">
        <authorList>
            <person name="Kikuchi T."/>
        </authorList>
    </citation>
    <scope>NUCLEOTIDE SEQUENCE</scope>
    <source>
        <strain evidence="3">NKZ352</strain>
    </source>
</reference>
<feature type="signal peptide" evidence="2">
    <location>
        <begin position="1"/>
        <end position="16"/>
    </location>
</feature>
<feature type="region of interest" description="Disordered" evidence="1">
    <location>
        <begin position="95"/>
        <end position="151"/>
    </location>
</feature>
<dbReference type="Proteomes" id="UP000835052">
    <property type="component" value="Unassembled WGS sequence"/>
</dbReference>
<keyword evidence="2" id="KW-0732">Signal</keyword>
<feature type="compositionally biased region" description="Polar residues" evidence="1">
    <location>
        <begin position="50"/>
        <end position="59"/>
    </location>
</feature>
<accession>A0A8S1H3F8</accession>
<evidence type="ECO:0000313" key="3">
    <source>
        <dbReference type="EMBL" id="CAD6189664.1"/>
    </source>
</evidence>